<keyword evidence="4" id="KW-1185">Reference proteome</keyword>
<evidence type="ECO:0000256" key="1">
    <source>
        <dbReference type="SAM" id="MobiDB-lite"/>
    </source>
</evidence>
<dbReference type="OrthoDB" id="9135654at2"/>
<sequence>MQIINVQQGTPEWHAVRAKHFTASEAPVMMAASSKMRRDDLLKMRAIGTEREISDWVQTNLFDKGHKQESMARTIVESMIGDDLYPTTAIDDTGHMLASFDGMTMAEDTLFEHKMWSAALAEAVRQKDLSPEYYWQLEQQLLVSRARRVIFVCSDGTEENFVWMEYTPVAGRVESLISGWSQFAQDLENYTLPDIKELPAAKGIMRLPALMVEIEGVVKQSNLTVYQGQALAFIESINTNLSTDQDFADAEETVKFCEKAESELDLIKKQALSQTEQIDTLFRTIDTLREAMRRKRLDLTRLVQSRKDEIRADIISKAKTALNEHISALNVQLGSVRLPAIAADFAAAIKGKKTVTSLQGSANDELARAKIEANQLCERYQANLKLFDDIEPAYKNLFADISQIIGNDHEHLKLLIGQRIGEQKKLEEERKEKERLAAEQHVTEQPKVAAPEQHQPLHSPDTFSYPKQLGGSTLTPPVVNEKTLSIKEVINDVKADLAAEGIKISATALEKLIPAIIAGRIRHITANV</sequence>
<feature type="region of interest" description="Disordered" evidence="1">
    <location>
        <begin position="426"/>
        <end position="458"/>
    </location>
</feature>
<dbReference type="InterPro" id="IPR016889">
    <property type="entry name" value="UCP028503"/>
</dbReference>
<reference evidence="3 4" key="1">
    <citation type="submission" date="2014-01" db="EMBL/GenBank/DDBJ databases">
        <title>Isolation of Serratia multitudinisentens RB-25 from Ex-Landfill site.</title>
        <authorList>
            <person name="Robson E.H.J."/>
        </authorList>
    </citation>
    <scope>NUCLEOTIDE SEQUENCE [LARGE SCALE GENOMIC DNA]</scope>
    <source>
        <strain evidence="3 4">RB-25</strain>
    </source>
</reference>
<dbReference type="InterPro" id="IPR011335">
    <property type="entry name" value="Restrct_endonuc-II-like"/>
</dbReference>
<dbReference type="KEGG" id="sfo:Z042_22985"/>
<dbReference type="HOGENOM" id="CLU_029335_0_0_6"/>
<dbReference type="STRING" id="1441930.Z042_22985"/>
<reference evidence="3 4" key="2">
    <citation type="submission" date="2015-03" db="EMBL/GenBank/DDBJ databases">
        <authorList>
            <person name="Chan K.-G."/>
        </authorList>
    </citation>
    <scope>NUCLEOTIDE SEQUENCE [LARGE SCALE GENOMIC DNA]</scope>
    <source>
        <strain evidence="3 4">RB-25</strain>
    </source>
</reference>
<dbReference type="RefSeq" id="WP_024910265.1">
    <property type="nucleotide sequence ID" value="NZ_CP007044.2"/>
</dbReference>
<dbReference type="SUPFAM" id="SSF52980">
    <property type="entry name" value="Restriction endonuclease-like"/>
    <property type="match status" value="1"/>
</dbReference>
<organism evidence="3 4">
    <name type="scientific">Chania multitudinisentens RB-25</name>
    <dbReference type="NCBI Taxonomy" id="1441930"/>
    <lineage>
        <taxon>Bacteria</taxon>
        <taxon>Pseudomonadati</taxon>
        <taxon>Pseudomonadota</taxon>
        <taxon>Gammaproteobacteria</taxon>
        <taxon>Enterobacterales</taxon>
        <taxon>Yersiniaceae</taxon>
        <taxon>Chania</taxon>
    </lineage>
</organism>
<feature type="compositionally biased region" description="Basic and acidic residues" evidence="1">
    <location>
        <begin position="426"/>
        <end position="444"/>
    </location>
</feature>
<dbReference type="eggNOG" id="COG3206">
    <property type="taxonomic scope" value="Bacteria"/>
</dbReference>
<gene>
    <name evidence="3" type="ORF">Z042_22985</name>
</gene>
<dbReference type="InterPro" id="IPR019080">
    <property type="entry name" value="YqaJ_viral_recombinase"/>
</dbReference>
<dbReference type="PIRSF" id="PIRSF028503">
    <property type="entry name" value="UCP028503"/>
    <property type="match status" value="1"/>
</dbReference>
<proteinExistence type="predicted"/>
<dbReference type="PATRIC" id="fig|1441930.4.peg.4548"/>
<protein>
    <recommendedName>
        <fullName evidence="2">YqaJ viral recombinase domain-containing protein</fullName>
    </recommendedName>
</protein>
<dbReference type="EMBL" id="CP007044">
    <property type="protein sequence ID" value="AHG22166.1"/>
    <property type="molecule type" value="Genomic_DNA"/>
</dbReference>
<dbReference type="Proteomes" id="UP000019030">
    <property type="component" value="Chromosome"/>
</dbReference>
<evidence type="ECO:0000313" key="3">
    <source>
        <dbReference type="EMBL" id="AHG22166.1"/>
    </source>
</evidence>
<accession>W0LEK1</accession>
<name>W0LEK1_9GAMM</name>
<evidence type="ECO:0000259" key="2">
    <source>
        <dbReference type="Pfam" id="PF09588"/>
    </source>
</evidence>
<dbReference type="InterPro" id="IPR011604">
    <property type="entry name" value="PDDEXK-like_dom_sf"/>
</dbReference>
<dbReference type="Gene3D" id="3.90.320.10">
    <property type="match status" value="1"/>
</dbReference>
<dbReference type="AlphaFoldDB" id="W0LEK1"/>
<feature type="domain" description="YqaJ viral recombinase" evidence="2">
    <location>
        <begin position="12"/>
        <end position="145"/>
    </location>
</feature>
<evidence type="ECO:0000313" key="4">
    <source>
        <dbReference type="Proteomes" id="UP000019030"/>
    </source>
</evidence>
<dbReference type="Pfam" id="PF09588">
    <property type="entry name" value="YqaJ"/>
    <property type="match status" value="1"/>
</dbReference>